<proteinExistence type="predicted"/>
<dbReference type="RefSeq" id="WP_187815211.1">
    <property type="nucleotide sequence ID" value="NZ_JACTVJ010000010.1"/>
</dbReference>
<comment type="caution">
    <text evidence="2">The sequence shown here is derived from an EMBL/GenBank/DDBJ whole genome shotgun (WGS) entry which is preliminary data.</text>
</comment>
<dbReference type="PANTHER" id="PTHR33164:SF103">
    <property type="entry name" value="REGULATORY PROTEIN MARR"/>
    <property type="match status" value="1"/>
</dbReference>
<sequence>MPENSASVRDVDQVAAALAMCLPALSRAVERQVDREFTRPKPSEAQLALLRHVEAHDGVTVREAADALLMKPNNVSALVRQLTGLGLLERRQDATDKRVAHLHLTSTAQREIAEVEQLMGNHVARALRSLTEGELDAIGSALGALNALGEQLRRAAH</sequence>
<dbReference type="PROSITE" id="PS50995">
    <property type="entry name" value="HTH_MARR_2"/>
    <property type="match status" value="1"/>
</dbReference>
<dbReference type="PANTHER" id="PTHR33164">
    <property type="entry name" value="TRANSCRIPTIONAL REGULATOR, MARR FAMILY"/>
    <property type="match status" value="1"/>
</dbReference>
<gene>
    <name evidence="2" type="ORF">H9Y04_19460</name>
</gene>
<dbReference type="Pfam" id="PF12802">
    <property type="entry name" value="MarR_2"/>
    <property type="match status" value="1"/>
</dbReference>
<dbReference type="Proteomes" id="UP000642284">
    <property type="component" value="Unassembled WGS sequence"/>
</dbReference>
<dbReference type="Gene3D" id="1.10.10.10">
    <property type="entry name" value="Winged helix-like DNA-binding domain superfamily/Winged helix DNA-binding domain"/>
    <property type="match status" value="1"/>
</dbReference>
<dbReference type="SMART" id="SM00347">
    <property type="entry name" value="HTH_MARR"/>
    <property type="match status" value="1"/>
</dbReference>
<evidence type="ECO:0000313" key="3">
    <source>
        <dbReference type="Proteomes" id="UP000642284"/>
    </source>
</evidence>
<evidence type="ECO:0000313" key="2">
    <source>
        <dbReference type="EMBL" id="MBC9714735.1"/>
    </source>
</evidence>
<reference evidence="2 3" key="1">
    <citation type="submission" date="2020-08" db="EMBL/GenBank/DDBJ databases">
        <title>Genemic of Streptomyces polyaspartic.</title>
        <authorList>
            <person name="Liu W."/>
        </authorList>
    </citation>
    <scope>NUCLEOTIDE SEQUENCE [LARGE SCALE GENOMIC DNA]</scope>
    <source>
        <strain evidence="2 3">TRM66268-LWL</strain>
    </source>
</reference>
<evidence type="ECO:0000259" key="1">
    <source>
        <dbReference type="PROSITE" id="PS50995"/>
    </source>
</evidence>
<name>A0ABR7SGW2_9ACTN</name>
<dbReference type="InterPro" id="IPR000835">
    <property type="entry name" value="HTH_MarR-typ"/>
</dbReference>
<dbReference type="InterPro" id="IPR036390">
    <property type="entry name" value="WH_DNA-bd_sf"/>
</dbReference>
<feature type="domain" description="HTH marR-type" evidence="1">
    <location>
        <begin position="15"/>
        <end position="147"/>
    </location>
</feature>
<dbReference type="EMBL" id="JACTVJ010000010">
    <property type="protein sequence ID" value="MBC9714735.1"/>
    <property type="molecule type" value="Genomic_DNA"/>
</dbReference>
<dbReference type="InterPro" id="IPR036388">
    <property type="entry name" value="WH-like_DNA-bd_sf"/>
</dbReference>
<dbReference type="SUPFAM" id="SSF46785">
    <property type="entry name" value="Winged helix' DNA-binding domain"/>
    <property type="match status" value="1"/>
</dbReference>
<organism evidence="2 3">
    <name type="scientific">Streptomyces polyasparticus</name>
    <dbReference type="NCBI Taxonomy" id="2767826"/>
    <lineage>
        <taxon>Bacteria</taxon>
        <taxon>Bacillati</taxon>
        <taxon>Actinomycetota</taxon>
        <taxon>Actinomycetes</taxon>
        <taxon>Kitasatosporales</taxon>
        <taxon>Streptomycetaceae</taxon>
        <taxon>Streptomyces</taxon>
    </lineage>
</organism>
<accession>A0ABR7SGW2</accession>
<dbReference type="InterPro" id="IPR039422">
    <property type="entry name" value="MarR/SlyA-like"/>
</dbReference>
<protein>
    <submittedName>
        <fullName evidence="2">MarR family transcriptional regulator</fullName>
    </submittedName>
</protein>
<keyword evidence="3" id="KW-1185">Reference proteome</keyword>